<dbReference type="EMBL" id="JACEFO010001732">
    <property type="protein sequence ID" value="KAF8715557.1"/>
    <property type="molecule type" value="Genomic_DNA"/>
</dbReference>
<dbReference type="InterPro" id="IPR009730">
    <property type="entry name" value="MFAP1_C"/>
</dbReference>
<evidence type="ECO:0000256" key="1">
    <source>
        <dbReference type="SAM" id="Coils"/>
    </source>
</evidence>
<evidence type="ECO:0000256" key="2">
    <source>
        <dbReference type="SAM" id="MobiDB-lite"/>
    </source>
</evidence>
<name>A0A835BXX1_9POAL</name>
<sequence length="421" mass="48893">MVVKKDSAAGSIAARSQMNLPSKVKRHWPGKAPEWPHDAAAADDDVSFETALGRVFLEQQQKITVKQRCAPLREETETHAVKLRGDYYYRRVVWQEEILPTSDHLDDSERPPQLDDSEDDAREMEALEARRKRIRERQLPFLDHEDLPLLLREDDIDDVLEMEMDMESESEAESESDDEQTTAVALPTPVSFIPKSQRDTIAERQISLEEDQQRLEELEKKRLEHRNDETRRIVSELIRREELHHQEPDHTALNEAGCDGVVDDELNEPVELEAWRRRELARIKRGREEKTNDMVNSLADDGHRDERGLGDHSNPLAQLNKKKRKFLQRYYHKGCFFQDNPDDARQTTRTCGIFGRVFSAPTGEDNMMNKAALPEVMRVRNFGRRGRTKWTHLVNEDTTYKGRRFCCVSTVRSTGLTQSNH</sequence>
<evidence type="ECO:0000259" key="3">
    <source>
        <dbReference type="Pfam" id="PF06991"/>
    </source>
</evidence>
<feature type="region of interest" description="Disordered" evidence="2">
    <location>
        <begin position="1"/>
        <end position="32"/>
    </location>
</feature>
<feature type="compositionally biased region" description="Basic and acidic residues" evidence="2">
    <location>
        <begin position="300"/>
        <end position="310"/>
    </location>
</feature>
<comment type="caution">
    <text evidence="4">The sequence shown here is derived from an EMBL/GenBank/DDBJ whole genome shotgun (WGS) entry which is preliminary data.</text>
</comment>
<dbReference type="OrthoDB" id="782526at2759"/>
<dbReference type="InterPro" id="IPR033194">
    <property type="entry name" value="MFAP1"/>
</dbReference>
<feature type="coiled-coil region" evidence="1">
    <location>
        <begin position="201"/>
        <end position="240"/>
    </location>
</feature>
<dbReference type="AlphaFoldDB" id="A0A835BXX1"/>
<protein>
    <recommendedName>
        <fullName evidence="3">Micro-fibrillar-associated protein 1 C-terminal domain-containing protein</fullName>
    </recommendedName>
</protein>
<evidence type="ECO:0000313" key="5">
    <source>
        <dbReference type="Proteomes" id="UP000636709"/>
    </source>
</evidence>
<feature type="domain" description="Micro-fibrillar-associated protein 1 C-terminal" evidence="3">
    <location>
        <begin position="176"/>
        <end position="398"/>
    </location>
</feature>
<gene>
    <name evidence="4" type="ORF">HU200_027216</name>
</gene>
<accession>A0A835BXX1</accession>
<keyword evidence="5" id="KW-1185">Reference proteome</keyword>
<feature type="region of interest" description="Disordered" evidence="2">
    <location>
        <begin position="293"/>
        <end position="318"/>
    </location>
</feature>
<keyword evidence="1" id="KW-0175">Coiled coil</keyword>
<organism evidence="4 5">
    <name type="scientific">Digitaria exilis</name>
    <dbReference type="NCBI Taxonomy" id="1010633"/>
    <lineage>
        <taxon>Eukaryota</taxon>
        <taxon>Viridiplantae</taxon>
        <taxon>Streptophyta</taxon>
        <taxon>Embryophyta</taxon>
        <taxon>Tracheophyta</taxon>
        <taxon>Spermatophyta</taxon>
        <taxon>Magnoliopsida</taxon>
        <taxon>Liliopsida</taxon>
        <taxon>Poales</taxon>
        <taxon>Poaceae</taxon>
        <taxon>PACMAD clade</taxon>
        <taxon>Panicoideae</taxon>
        <taxon>Panicodae</taxon>
        <taxon>Paniceae</taxon>
        <taxon>Anthephorinae</taxon>
        <taxon>Digitaria</taxon>
    </lineage>
</organism>
<proteinExistence type="predicted"/>
<dbReference type="Proteomes" id="UP000636709">
    <property type="component" value="Unassembled WGS sequence"/>
</dbReference>
<evidence type="ECO:0000313" key="4">
    <source>
        <dbReference type="EMBL" id="KAF8715557.1"/>
    </source>
</evidence>
<feature type="compositionally biased region" description="Basic and acidic residues" evidence="2">
    <location>
        <begin position="103"/>
        <end position="113"/>
    </location>
</feature>
<reference evidence="4" key="1">
    <citation type="submission" date="2020-07" db="EMBL/GenBank/DDBJ databases">
        <title>Genome sequence and genetic diversity analysis of an under-domesticated orphan crop, white fonio (Digitaria exilis).</title>
        <authorList>
            <person name="Bennetzen J.L."/>
            <person name="Chen S."/>
            <person name="Ma X."/>
            <person name="Wang X."/>
            <person name="Yssel A.E.J."/>
            <person name="Chaluvadi S.R."/>
            <person name="Johnson M."/>
            <person name="Gangashetty P."/>
            <person name="Hamidou F."/>
            <person name="Sanogo M.D."/>
            <person name="Zwaenepoel A."/>
            <person name="Wallace J."/>
            <person name="Van De Peer Y."/>
            <person name="Van Deynze A."/>
        </authorList>
    </citation>
    <scope>NUCLEOTIDE SEQUENCE</scope>
    <source>
        <tissue evidence="4">Leaves</tissue>
    </source>
</reference>
<dbReference type="PANTHER" id="PTHR15327">
    <property type="entry name" value="MICROFIBRIL-ASSOCIATED PROTEIN"/>
    <property type="match status" value="1"/>
</dbReference>
<feature type="region of interest" description="Disordered" evidence="2">
    <location>
        <begin position="103"/>
        <end position="122"/>
    </location>
</feature>
<dbReference type="Pfam" id="PF06991">
    <property type="entry name" value="MFAP1"/>
    <property type="match status" value="1"/>
</dbReference>